<dbReference type="GO" id="GO:0046872">
    <property type="term" value="F:metal ion binding"/>
    <property type="evidence" value="ECO:0007669"/>
    <property type="project" value="UniProtKB-KW"/>
</dbReference>
<evidence type="ECO:0000256" key="1">
    <source>
        <dbReference type="ARBA" id="ARBA00022448"/>
    </source>
</evidence>
<feature type="binding site" evidence="8">
    <location>
        <position position="368"/>
    </location>
    <ligand>
        <name>[4Fe-4S] cluster</name>
        <dbReference type="ChEBI" id="CHEBI:49883"/>
        <label>1</label>
    </ligand>
</feature>
<dbReference type="OrthoDB" id="9767754at2"/>
<feature type="binding site" evidence="8">
    <location>
        <position position="417"/>
    </location>
    <ligand>
        <name>[4Fe-4S] cluster</name>
        <dbReference type="ChEBI" id="CHEBI:49883"/>
        <label>1</label>
    </ligand>
</feature>
<evidence type="ECO:0000313" key="11">
    <source>
        <dbReference type="Proteomes" id="UP000244173"/>
    </source>
</evidence>
<protein>
    <recommendedName>
        <fullName evidence="8">Ion-translocating oxidoreductase complex subunit C</fullName>
        <ecNumber evidence="8">7.-.-.-</ecNumber>
    </recommendedName>
    <alternativeName>
        <fullName evidence="8">Rnf electron transport complex subunit C</fullName>
    </alternativeName>
</protein>
<feature type="binding site" evidence="8">
    <location>
        <position position="371"/>
    </location>
    <ligand>
        <name>[4Fe-4S] cluster</name>
        <dbReference type="ChEBI" id="CHEBI:49883"/>
        <label>1</label>
    </ligand>
</feature>
<feature type="domain" description="4Fe-4S ferredoxin-type" evidence="9">
    <location>
        <begin position="358"/>
        <end position="389"/>
    </location>
</feature>
<dbReference type="RefSeq" id="WP_107890034.1">
    <property type="nucleotide sequence ID" value="NZ_CP028519.1"/>
</dbReference>
<feature type="binding site" evidence="8">
    <location>
        <position position="410"/>
    </location>
    <ligand>
        <name>[4Fe-4S] cluster</name>
        <dbReference type="ChEBI" id="CHEBI:49883"/>
        <label>2</label>
    </ligand>
</feature>
<gene>
    <name evidence="8" type="primary">rnfC</name>
    <name evidence="10" type="ORF">DAI18_17370</name>
</gene>
<comment type="cofactor">
    <cofactor evidence="8">
        <name>[4Fe-4S] cluster</name>
        <dbReference type="ChEBI" id="CHEBI:49883"/>
    </cofactor>
    <text evidence="8">Binds 2 [4Fe-4S] clusters per subunit.</text>
</comment>
<sequence>MTLFEAMFAPRHDDHGKARTAGLPIRRLPFPERVTVPLAQHIGKPARTCVRIGQPVARGELIAEADGFVSIPHHAPVSGTVEALPLLTMADGRRTPAIAIRTDPSSLQCRLPLPPAVDPLTLTPDALAAAVQATGLVGLGGAAFPTHVKMSPPREARLDTLLVNGCECEPFLTADHRVMVEHTAALMAGIRYAMHALGVHRALIGVEDDKPAALAAMAAQLPADRSIQCRVLPTRYPQGAEKMLIRSVLQREVPSGKLPADIGVVVNNVGTLTMLGELLPRRAGLIERVVTVSGPGVQQAGNYLIPLGTRIGDVLRHAGMAPGDMEVILGGPMMGISAPSLDVPVTKGLSGILVFPAGSLPVRERRSCIRCGQCLDACPMGLNPSLLGQLAAKQEYEQSARHGVLDCIECGACTQGCPSGIPLLQYNRISKSVLRQRRPS</sequence>
<evidence type="ECO:0000256" key="4">
    <source>
        <dbReference type="ARBA" id="ARBA00022737"/>
    </source>
</evidence>
<feature type="binding site" evidence="8">
    <location>
        <position position="378"/>
    </location>
    <ligand>
        <name>[4Fe-4S] cluster</name>
        <dbReference type="ChEBI" id="CHEBI:49883"/>
        <label>2</label>
    </ligand>
</feature>
<dbReference type="AlphaFoldDB" id="A0A2S0PE08"/>
<dbReference type="NCBIfam" id="NF003454">
    <property type="entry name" value="PRK05035.1"/>
    <property type="match status" value="1"/>
</dbReference>
<dbReference type="PANTHER" id="PTHR43034:SF2">
    <property type="entry name" value="ION-TRANSLOCATING OXIDOREDUCTASE COMPLEX SUBUNIT C"/>
    <property type="match status" value="1"/>
</dbReference>
<accession>A0A2S0PE08</accession>
<dbReference type="SUPFAM" id="SSF142019">
    <property type="entry name" value="Nqo1 FMN-binding domain-like"/>
    <property type="match status" value="1"/>
</dbReference>
<keyword evidence="3 8" id="KW-0479">Metal-binding</keyword>
<evidence type="ECO:0000256" key="6">
    <source>
        <dbReference type="ARBA" id="ARBA00023004"/>
    </source>
</evidence>
<evidence type="ECO:0000256" key="3">
    <source>
        <dbReference type="ARBA" id="ARBA00022723"/>
    </source>
</evidence>
<dbReference type="InterPro" id="IPR037225">
    <property type="entry name" value="Nuo51_FMN-bd_sf"/>
</dbReference>
<dbReference type="HAMAP" id="MF_00461">
    <property type="entry name" value="RsxC_RnfC"/>
    <property type="match status" value="1"/>
</dbReference>
<comment type="subunit">
    <text evidence="8">The complex is composed of six subunits: RnfA, RnfB, RnfC, RnfD, RnfE and RnfG.</text>
</comment>
<dbReference type="KEGG" id="maer:DAI18_17370"/>
<feature type="binding site" evidence="8">
    <location>
        <position position="413"/>
    </location>
    <ligand>
        <name>[4Fe-4S] cluster</name>
        <dbReference type="ChEBI" id="CHEBI:49883"/>
        <label>2</label>
    </ligand>
</feature>
<dbReference type="GO" id="GO:0051539">
    <property type="term" value="F:4 iron, 4 sulfur cluster binding"/>
    <property type="evidence" value="ECO:0007669"/>
    <property type="project" value="UniProtKB-KW"/>
</dbReference>
<dbReference type="Proteomes" id="UP000244173">
    <property type="component" value="Chromosome"/>
</dbReference>
<keyword evidence="7 8" id="KW-0411">Iron-sulfur</keyword>
<keyword evidence="5 8" id="KW-0249">Electron transport</keyword>
<evidence type="ECO:0000256" key="7">
    <source>
        <dbReference type="ARBA" id="ARBA00023014"/>
    </source>
</evidence>
<dbReference type="Pfam" id="PF01512">
    <property type="entry name" value="Complex1_51K"/>
    <property type="match status" value="1"/>
</dbReference>
<keyword evidence="2 8" id="KW-0004">4Fe-4S</keyword>
<dbReference type="GO" id="GO:0009055">
    <property type="term" value="F:electron transfer activity"/>
    <property type="evidence" value="ECO:0007669"/>
    <property type="project" value="InterPro"/>
</dbReference>
<dbReference type="PANTHER" id="PTHR43034">
    <property type="entry name" value="ION-TRANSLOCATING OXIDOREDUCTASE COMPLEX SUBUNIT C"/>
    <property type="match status" value="1"/>
</dbReference>
<keyword evidence="6 8" id="KW-0408">Iron</keyword>
<dbReference type="EC" id="7.-.-.-" evidence="8"/>
<dbReference type="InterPro" id="IPR017900">
    <property type="entry name" value="4Fe4S_Fe_S_CS"/>
</dbReference>
<feature type="domain" description="4Fe-4S ferredoxin-type" evidence="9">
    <location>
        <begin position="398"/>
        <end position="427"/>
    </location>
</feature>
<reference evidence="10 11" key="1">
    <citation type="submission" date="2018-04" db="EMBL/GenBank/DDBJ databases">
        <title>Denitrifier Microvirgula.</title>
        <authorList>
            <person name="Anderson E."/>
            <person name="Jang J."/>
            <person name="Ishii S."/>
        </authorList>
    </citation>
    <scope>NUCLEOTIDE SEQUENCE [LARGE SCALE GENOMIC DNA]</scope>
    <source>
        <strain evidence="10 11">BE2.4</strain>
    </source>
</reference>
<keyword evidence="1 8" id="KW-0813">Transport</keyword>
<dbReference type="EMBL" id="CP028519">
    <property type="protein sequence ID" value="AVY95614.1"/>
    <property type="molecule type" value="Genomic_DNA"/>
</dbReference>
<keyword evidence="8" id="KW-1003">Cell membrane</keyword>
<organism evidence="10 11">
    <name type="scientific">Microvirgula aerodenitrificans</name>
    <dbReference type="NCBI Taxonomy" id="57480"/>
    <lineage>
        <taxon>Bacteria</taxon>
        <taxon>Pseudomonadati</taxon>
        <taxon>Pseudomonadota</taxon>
        <taxon>Betaproteobacteria</taxon>
        <taxon>Neisseriales</taxon>
        <taxon>Aquaspirillaceae</taxon>
        <taxon>Microvirgula</taxon>
    </lineage>
</organism>
<keyword evidence="8" id="KW-0472">Membrane</keyword>
<dbReference type="Pfam" id="PF13375">
    <property type="entry name" value="RnfC_N"/>
    <property type="match status" value="1"/>
</dbReference>
<dbReference type="NCBIfam" id="TIGR01945">
    <property type="entry name" value="rnfC"/>
    <property type="match status" value="1"/>
</dbReference>
<keyword evidence="8" id="KW-0997">Cell inner membrane</keyword>
<comment type="subcellular location">
    <subcellularLocation>
        <location evidence="8">Cell inner membrane</location>
        <topology evidence="8">Peripheral membrane protein</topology>
    </subcellularLocation>
</comment>
<keyword evidence="11" id="KW-1185">Reference proteome</keyword>
<evidence type="ECO:0000259" key="9">
    <source>
        <dbReference type="PROSITE" id="PS51379"/>
    </source>
</evidence>
<dbReference type="Pfam" id="PF10531">
    <property type="entry name" value="SLBB"/>
    <property type="match status" value="1"/>
</dbReference>
<dbReference type="PROSITE" id="PS00198">
    <property type="entry name" value="4FE4S_FER_1"/>
    <property type="match status" value="2"/>
</dbReference>
<dbReference type="InterPro" id="IPR019554">
    <property type="entry name" value="Soluble_ligand-bd"/>
</dbReference>
<feature type="binding site" evidence="8">
    <location>
        <position position="407"/>
    </location>
    <ligand>
        <name>[4Fe-4S] cluster</name>
        <dbReference type="ChEBI" id="CHEBI:49883"/>
        <label>2</label>
    </ligand>
</feature>
<name>A0A2S0PE08_9NEIS</name>
<dbReference type="GO" id="GO:0022900">
    <property type="term" value="P:electron transport chain"/>
    <property type="evidence" value="ECO:0007669"/>
    <property type="project" value="UniProtKB-UniRule"/>
</dbReference>
<comment type="function">
    <text evidence="8">Part of a membrane-bound complex that couples electron transfer with translocation of ions across the membrane.</text>
</comment>
<dbReference type="Pfam" id="PF13237">
    <property type="entry name" value="Fer4_10"/>
    <property type="match status" value="1"/>
</dbReference>
<dbReference type="InterPro" id="IPR010208">
    <property type="entry name" value="Ion_transpt_RnfC/RsxC"/>
</dbReference>
<evidence type="ECO:0000313" key="10">
    <source>
        <dbReference type="EMBL" id="AVY95614.1"/>
    </source>
</evidence>
<evidence type="ECO:0000256" key="5">
    <source>
        <dbReference type="ARBA" id="ARBA00022982"/>
    </source>
</evidence>
<dbReference type="STRING" id="1122240.GCA_000620105_01905"/>
<dbReference type="SUPFAM" id="SSF46548">
    <property type="entry name" value="alpha-helical ferredoxin"/>
    <property type="match status" value="1"/>
</dbReference>
<dbReference type="InterPro" id="IPR026902">
    <property type="entry name" value="RnfC_N"/>
</dbReference>
<evidence type="ECO:0000256" key="2">
    <source>
        <dbReference type="ARBA" id="ARBA00022485"/>
    </source>
</evidence>
<dbReference type="Gene3D" id="3.30.70.20">
    <property type="match status" value="1"/>
</dbReference>
<comment type="similarity">
    <text evidence="8">Belongs to the 4Fe4S bacterial-type ferredoxin family. RnfC subfamily.</text>
</comment>
<dbReference type="Gene3D" id="3.40.50.11540">
    <property type="entry name" value="NADH-ubiquinone oxidoreductase 51kDa subunit"/>
    <property type="match status" value="1"/>
</dbReference>
<dbReference type="InterPro" id="IPR011538">
    <property type="entry name" value="Nuo51_FMN-bd"/>
</dbReference>
<dbReference type="PROSITE" id="PS51379">
    <property type="entry name" value="4FE4S_FER_2"/>
    <property type="match status" value="2"/>
</dbReference>
<proteinExistence type="inferred from homology"/>
<keyword evidence="4 8" id="KW-0677">Repeat</keyword>
<feature type="binding site" evidence="8">
    <location>
        <position position="374"/>
    </location>
    <ligand>
        <name>[4Fe-4S] cluster</name>
        <dbReference type="ChEBI" id="CHEBI:49883"/>
        <label>1</label>
    </ligand>
</feature>
<keyword evidence="8" id="KW-1278">Translocase</keyword>
<evidence type="ECO:0000256" key="8">
    <source>
        <dbReference type="HAMAP-Rule" id="MF_00461"/>
    </source>
</evidence>
<dbReference type="InterPro" id="IPR017896">
    <property type="entry name" value="4Fe4S_Fe-S-bd"/>
</dbReference>
<dbReference type="GO" id="GO:0005886">
    <property type="term" value="C:plasma membrane"/>
    <property type="evidence" value="ECO:0007669"/>
    <property type="project" value="UniProtKB-SubCell"/>
</dbReference>